<dbReference type="EMBL" id="HBUF01341404">
    <property type="protein sequence ID" value="CAG6704077.1"/>
    <property type="molecule type" value="Transcribed_RNA"/>
</dbReference>
<dbReference type="EMBL" id="HBUF01341399">
    <property type="protein sequence ID" value="CAG6704057.1"/>
    <property type="molecule type" value="Transcribed_RNA"/>
</dbReference>
<feature type="compositionally biased region" description="Polar residues" evidence="1">
    <location>
        <begin position="57"/>
        <end position="67"/>
    </location>
</feature>
<feature type="region of interest" description="Disordered" evidence="1">
    <location>
        <begin position="56"/>
        <end position="128"/>
    </location>
</feature>
<dbReference type="AlphaFoldDB" id="A0A8D8UFG2"/>
<dbReference type="EMBL" id="HBUF01341400">
    <property type="protein sequence ID" value="CAG6704061.1"/>
    <property type="molecule type" value="Transcribed_RNA"/>
</dbReference>
<evidence type="ECO:0000256" key="1">
    <source>
        <dbReference type="SAM" id="MobiDB-lite"/>
    </source>
</evidence>
<sequence>MPWPRQRMLPTSLRPRLPAPRLSRTWPSLTSPFRCIVWTVLVLLVGSPRQNKRWRCSWNSCPESSGGPSPFSRRKYRRPASAIRKQRSLRPKPNSRPSSGTGSWIGWRPHVETKRDASRRDWRIGRSC</sequence>
<feature type="compositionally biased region" description="Basic and acidic residues" evidence="1">
    <location>
        <begin position="109"/>
        <end position="128"/>
    </location>
</feature>
<organism evidence="2">
    <name type="scientific">Cacopsylla melanoneura</name>
    <dbReference type="NCBI Taxonomy" id="428564"/>
    <lineage>
        <taxon>Eukaryota</taxon>
        <taxon>Metazoa</taxon>
        <taxon>Ecdysozoa</taxon>
        <taxon>Arthropoda</taxon>
        <taxon>Hexapoda</taxon>
        <taxon>Insecta</taxon>
        <taxon>Pterygota</taxon>
        <taxon>Neoptera</taxon>
        <taxon>Paraneoptera</taxon>
        <taxon>Hemiptera</taxon>
        <taxon>Sternorrhyncha</taxon>
        <taxon>Psylloidea</taxon>
        <taxon>Psyllidae</taxon>
        <taxon>Psyllinae</taxon>
        <taxon>Cacopsylla</taxon>
    </lineage>
</organism>
<reference evidence="2" key="1">
    <citation type="submission" date="2021-05" db="EMBL/GenBank/DDBJ databases">
        <authorList>
            <person name="Alioto T."/>
            <person name="Alioto T."/>
            <person name="Gomez Garrido J."/>
        </authorList>
    </citation>
    <scope>NUCLEOTIDE SEQUENCE</scope>
</reference>
<evidence type="ECO:0000313" key="2">
    <source>
        <dbReference type="EMBL" id="CAG6704069.1"/>
    </source>
</evidence>
<feature type="compositionally biased region" description="Basic residues" evidence="1">
    <location>
        <begin position="72"/>
        <end position="90"/>
    </location>
</feature>
<proteinExistence type="predicted"/>
<name>A0A8D8UFG2_9HEMI</name>
<dbReference type="EMBL" id="HBUF01341402">
    <property type="protein sequence ID" value="CAG6704069.1"/>
    <property type="molecule type" value="Transcribed_RNA"/>
</dbReference>
<dbReference type="EMBL" id="HBUF01341403">
    <property type="protein sequence ID" value="CAG6704073.1"/>
    <property type="molecule type" value="Transcribed_RNA"/>
</dbReference>
<dbReference type="EMBL" id="HBUF01341398">
    <property type="protein sequence ID" value="CAG6704053.1"/>
    <property type="molecule type" value="Transcribed_RNA"/>
</dbReference>
<accession>A0A8D8UFG2</accession>
<protein>
    <submittedName>
        <fullName evidence="2">Uncharacterized protein</fullName>
    </submittedName>
</protein>
<dbReference type="EMBL" id="HBUF01341401">
    <property type="protein sequence ID" value="CAG6704065.1"/>
    <property type="molecule type" value="Transcribed_RNA"/>
</dbReference>